<evidence type="ECO:0000256" key="11">
    <source>
        <dbReference type="ARBA" id="ARBA00023180"/>
    </source>
</evidence>
<keyword evidence="5 13" id="KW-0812">Transmembrane</keyword>
<dbReference type="GO" id="GO:0007608">
    <property type="term" value="P:sensory perception of smell"/>
    <property type="evidence" value="ECO:0007669"/>
    <property type="project" value="UniProtKB-KW"/>
</dbReference>
<evidence type="ECO:0000256" key="1">
    <source>
        <dbReference type="ARBA" id="ARBA00004236"/>
    </source>
</evidence>
<feature type="transmembrane region" description="Helical" evidence="13">
    <location>
        <begin position="12"/>
        <end position="34"/>
    </location>
</feature>
<keyword evidence="3" id="KW-1003">Cell membrane</keyword>
<keyword evidence="4" id="KW-0716">Sensory transduction</keyword>
<keyword evidence="8 13" id="KW-0472">Membrane</keyword>
<evidence type="ECO:0000313" key="14">
    <source>
        <dbReference type="Proteomes" id="UP000695007"/>
    </source>
</evidence>
<evidence type="ECO:0000313" key="15">
    <source>
        <dbReference type="RefSeq" id="XP_011505789.1"/>
    </source>
</evidence>
<evidence type="ECO:0000256" key="12">
    <source>
        <dbReference type="ARBA" id="ARBA00040645"/>
    </source>
</evidence>
<dbReference type="Proteomes" id="UP000695007">
    <property type="component" value="Unplaced"/>
</dbReference>
<keyword evidence="6" id="KW-0552">Olfaction</keyword>
<keyword evidence="14" id="KW-1185">Reference proteome</keyword>
<feature type="transmembrane region" description="Helical" evidence="13">
    <location>
        <begin position="477"/>
        <end position="497"/>
    </location>
</feature>
<dbReference type="AlphaFoldDB" id="A0AAJ6YWR8"/>
<dbReference type="PANTHER" id="PTHR11923:SF109">
    <property type="entry name" value="SENSORY NEURON MEMBRANE PROTEIN 2"/>
    <property type="match status" value="1"/>
</dbReference>
<protein>
    <recommendedName>
        <fullName evidence="12">Sensory neuron membrane protein 2</fullName>
    </recommendedName>
</protein>
<evidence type="ECO:0000256" key="2">
    <source>
        <dbReference type="ARBA" id="ARBA00010532"/>
    </source>
</evidence>
<proteinExistence type="inferred from homology"/>
<dbReference type="RefSeq" id="XP_011505789.1">
    <property type="nucleotide sequence ID" value="XM_011507487.1"/>
</dbReference>
<comment type="subcellular location">
    <subcellularLocation>
        <location evidence="1">Cell membrane</location>
    </subcellularLocation>
</comment>
<evidence type="ECO:0000256" key="6">
    <source>
        <dbReference type="ARBA" id="ARBA00022725"/>
    </source>
</evidence>
<evidence type="ECO:0000256" key="4">
    <source>
        <dbReference type="ARBA" id="ARBA00022606"/>
    </source>
</evidence>
<dbReference type="Pfam" id="PF01130">
    <property type="entry name" value="CD36"/>
    <property type="match status" value="1"/>
</dbReference>
<dbReference type="PRINTS" id="PR01609">
    <property type="entry name" value="CD36FAMILY"/>
</dbReference>
<dbReference type="CTD" id="38868"/>
<gene>
    <name evidence="15" type="primary">LOC105368475</name>
</gene>
<sequence length="503" mass="57204">MLLIKVLLNSCKSLSIIFGIILTIIGLLLGFYVFPLVIDQTIDESVMLINGSDAYKRWETLPIPLQFKVYFFNVTNPDKIQLGAKPEVNEVGPYIYDQFRHKYDIIEYNGSFSYYQNQIFKFNEEASKPNKEDDVITVVHLPLMMVSTIAENRMPVFVNKVIPTLFYEPKNVFIETTPKEFLFDGIHIACNKKNEAGQGILKLVCKEIKKFAPIQLEELSDGRFKFSLLSYKNNTNDGHYNISNGVKNIDSLGEILSWNDASTLNIWKFNSSCNNIYGSDTTIFPPHQSPKSKIKVFQSDICRSIDLHYKSEIIYHDISGLRYAVENDMLSSSVNLSSNACFCLNKTKGITGKDGCLLDGAMELWSCQNVPAILTFPHFYLANEEYKNTIDGLTPNESLHLTFVDLEPLQKSGIVLRGSKRVQFNIFYRIINGIDITKNLTNSLMPIVWIDEGVELNDENIILIKDSLFYPIKITKVVYLTVIALGLTICAVGLVWCKIFRCK</sequence>
<evidence type="ECO:0000256" key="13">
    <source>
        <dbReference type="SAM" id="Phobius"/>
    </source>
</evidence>
<comment type="similarity">
    <text evidence="2">Belongs to the CD36 family.</text>
</comment>
<keyword evidence="7 13" id="KW-1133">Transmembrane helix</keyword>
<evidence type="ECO:0000256" key="5">
    <source>
        <dbReference type="ARBA" id="ARBA00022692"/>
    </source>
</evidence>
<reference evidence="15" key="1">
    <citation type="submission" date="2025-08" db="UniProtKB">
        <authorList>
            <consortium name="RefSeq"/>
        </authorList>
    </citation>
    <scope>IDENTIFICATION</scope>
</reference>
<evidence type="ECO:0000256" key="9">
    <source>
        <dbReference type="ARBA" id="ARBA00023157"/>
    </source>
</evidence>
<evidence type="ECO:0000256" key="7">
    <source>
        <dbReference type="ARBA" id="ARBA00022989"/>
    </source>
</evidence>
<dbReference type="GO" id="GO:0005886">
    <property type="term" value="C:plasma membrane"/>
    <property type="evidence" value="ECO:0007669"/>
    <property type="project" value="UniProtKB-SubCell"/>
</dbReference>
<dbReference type="GO" id="GO:0005044">
    <property type="term" value="F:scavenger receptor activity"/>
    <property type="evidence" value="ECO:0007669"/>
    <property type="project" value="TreeGrafter"/>
</dbReference>
<evidence type="ECO:0000256" key="3">
    <source>
        <dbReference type="ARBA" id="ARBA00022475"/>
    </source>
</evidence>
<evidence type="ECO:0000256" key="10">
    <source>
        <dbReference type="ARBA" id="ARBA00023170"/>
    </source>
</evidence>
<dbReference type="KEGG" id="csol:105368475"/>
<keyword evidence="9" id="KW-1015">Disulfide bond</keyword>
<dbReference type="PANTHER" id="PTHR11923">
    <property type="entry name" value="SCAVENGER RECEPTOR CLASS B TYPE-1 SR-B1"/>
    <property type="match status" value="1"/>
</dbReference>
<organism evidence="14 15">
    <name type="scientific">Ceratosolen solmsi marchali</name>
    <dbReference type="NCBI Taxonomy" id="326594"/>
    <lineage>
        <taxon>Eukaryota</taxon>
        <taxon>Metazoa</taxon>
        <taxon>Ecdysozoa</taxon>
        <taxon>Arthropoda</taxon>
        <taxon>Hexapoda</taxon>
        <taxon>Insecta</taxon>
        <taxon>Pterygota</taxon>
        <taxon>Neoptera</taxon>
        <taxon>Endopterygota</taxon>
        <taxon>Hymenoptera</taxon>
        <taxon>Apocrita</taxon>
        <taxon>Proctotrupomorpha</taxon>
        <taxon>Chalcidoidea</taxon>
        <taxon>Agaonidae</taxon>
        <taxon>Agaoninae</taxon>
        <taxon>Ceratosolen</taxon>
    </lineage>
</organism>
<dbReference type="GO" id="GO:0005737">
    <property type="term" value="C:cytoplasm"/>
    <property type="evidence" value="ECO:0007669"/>
    <property type="project" value="TreeGrafter"/>
</dbReference>
<accession>A0AAJ6YWR8</accession>
<name>A0AAJ6YWR8_9HYME</name>
<dbReference type="InterPro" id="IPR002159">
    <property type="entry name" value="CD36_fam"/>
</dbReference>
<keyword evidence="10" id="KW-0675">Receptor</keyword>
<keyword evidence="11" id="KW-0325">Glycoprotein</keyword>
<evidence type="ECO:0000256" key="8">
    <source>
        <dbReference type="ARBA" id="ARBA00023136"/>
    </source>
</evidence>
<dbReference type="GeneID" id="105368475"/>